<dbReference type="RefSeq" id="WP_118138971.1">
    <property type="nucleotide sequence ID" value="NZ_JAPAHE010000046.1"/>
</dbReference>
<organism evidence="1 2">
    <name type="scientific">Streptococcus anginosus</name>
    <dbReference type="NCBI Taxonomy" id="1328"/>
    <lineage>
        <taxon>Bacteria</taxon>
        <taxon>Bacillati</taxon>
        <taxon>Bacillota</taxon>
        <taxon>Bacilli</taxon>
        <taxon>Lactobacillales</taxon>
        <taxon>Streptococcaceae</taxon>
        <taxon>Streptococcus</taxon>
        <taxon>Streptococcus anginosus group</taxon>
    </lineage>
</organism>
<dbReference type="AlphaFoldDB" id="A0A412PKN9"/>
<accession>A0A412PKN9</accession>
<protein>
    <submittedName>
        <fullName evidence="1">Phage tail protein</fullName>
    </submittedName>
</protein>
<reference evidence="1 2" key="1">
    <citation type="submission" date="2018-08" db="EMBL/GenBank/DDBJ databases">
        <title>A genome reference for cultivated species of the human gut microbiota.</title>
        <authorList>
            <person name="Zou Y."/>
            <person name="Xue W."/>
            <person name="Luo G."/>
        </authorList>
    </citation>
    <scope>NUCLEOTIDE SEQUENCE [LARGE SCALE GENOMIC DNA]</scope>
    <source>
        <strain evidence="1 2">AF18-38</strain>
    </source>
</reference>
<evidence type="ECO:0000313" key="1">
    <source>
        <dbReference type="EMBL" id="RGT59010.1"/>
    </source>
</evidence>
<proteinExistence type="predicted"/>
<comment type="caution">
    <text evidence="1">The sequence shown here is derived from an EMBL/GenBank/DDBJ whole genome shotgun (WGS) entry which is preliminary data.</text>
</comment>
<gene>
    <name evidence="1" type="ORF">DWX18_10555</name>
</gene>
<evidence type="ECO:0000313" key="2">
    <source>
        <dbReference type="Proteomes" id="UP000284046"/>
    </source>
</evidence>
<sequence>MADMVAELENWLKQVENIANLTPKEQAKITKAGAEVFRDRLEEETRKKHYSSHKDPVYGHMADHVTVQAKDVDGRETGKSTAGWDNFYHANNARRLNDGTKKYTADHFVTNLQNSDEVKEAVLLAEKAEYDKIIKRKG</sequence>
<dbReference type="Proteomes" id="UP000284046">
    <property type="component" value="Unassembled WGS sequence"/>
</dbReference>
<dbReference type="EMBL" id="QRWZ01000023">
    <property type="protein sequence ID" value="RGT59010.1"/>
    <property type="molecule type" value="Genomic_DNA"/>
</dbReference>
<name>A0A412PKN9_STRAP</name>